<comment type="similarity">
    <text evidence="1">Belongs to the GSP E family.</text>
</comment>
<protein>
    <submittedName>
        <fullName evidence="3">Twitching motility protein</fullName>
    </submittedName>
</protein>
<name>A0A0G1CBQ3_9BACT</name>
<sequence>MDLTELLSLTITRGASDLHLVAEYPPSLRINGELKPLLSMNILNSQDIENMIFSCLSAAQKELLIANRELDFSAVFKLNSEEKHRFRVNSYFQKNTLAASFRVIPTKIKSLAELNLPQILANFATLRDGLVLLTGPSGQGKSTTIASIIQIINENRQAHIISIEDPIEYEFARAKAIISQREMYQDTHSWLNALKYAVREDPDVVFIGEMRDYETISAALTIAETGHLVFSTLHTNSASQTIDRIIDIFPSGQQAQVRMQLSMVMRGIISQRLVPMVAGGRLPICEVLLGTDSVKNTIREGNTHMIDNIIQTSGESGMMLFEEHLRQKVDQNLIANEIAVQYALRPATYLQLIR</sequence>
<organism evidence="3 4">
    <name type="scientific">Candidatus Gottesmanbacteria bacterium GW2011_GWA2_42_18</name>
    <dbReference type="NCBI Taxonomy" id="1618442"/>
    <lineage>
        <taxon>Bacteria</taxon>
        <taxon>Candidatus Gottesmaniibacteriota</taxon>
    </lineage>
</organism>
<dbReference type="SUPFAM" id="SSF52540">
    <property type="entry name" value="P-loop containing nucleoside triphosphate hydrolases"/>
    <property type="match status" value="1"/>
</dbReference>
<dbReference type="Gene3D" id="3.40.50.300">
    <property type="entry name" value="P-loop containing nucleotide triphosphate hydrolases"/>
    <property type="match status" value="1"/>
</dbReference>
<evidence type="ECO:0000256" key="1">
    <source>
        <dbReference type="ARBA" id="ARBA00006611"/>
    </source>
</evidence>
<dbReference type="PATRIC" id="fig|1618442.3.peg.466"/>
<dbReference type="GO" id="GO:0005524">
    <property type="term" value="F:ATP binding"/>
    <property type="evidence" value="ECO:0007669"/>
    <property type="project" value="InterPro"/>
</dbReference>
<evidence type="ECO:0000313" key="4">
    <source>
        <dbReference type="Proteomes" id="UP000034320"/>
    </source>
</evidence>
<dbReference type="PANTHER" id="PTHR30486">
    <property type="entry name" value="TWITCHING MOTILITY PROTEIN PILT"/>
    <property type="match status" value="1"/>
</dbReference>
<reference evidence="3 4" key="1">
    <citation type="journal article" date="2015" name="Nature">
        <title>rRNA introns, odd ribosomes, and small enigmatic genomes across a large radiation of phyla.</title>
        <authorList>
            <person name="Brown C.T."/>
            <person name="Hug L.A."/>
            <person name="Thomas B.C."/>
            <person name="Sharon I."/>
            <person name="Castelle C.J."/>
            <person name="Singh A."/>
            <person name="Wilkins M.J."/>
            <person name="Williams K.H."/>
            <person name="Banfield J.F."/>
        </authorList>
    </citation>
    <scope>NUCLEOTIDE SEQUENCE [LARGE SCALE GENOMIC DNA]</scope>
</reference>
<dbReference type="Pfam" id="PF00437">
    <property type="entry name" value="T2SSE"/>
    <property type="match status" value="1"/>
</dbReference>
<dbReference type="InterPro" id="IPR001482">
    <property type="entry name" value="T2SS/T4SS_dom"/>
</dbReference>
<comment type="caution">
    <text evidence="3">The sequence shown here is derived from an EMBL/GenBank/DDBJ whole genome shotgun (WGS) entry which is preliminary data.</text>
</comment>
<dbReference type="EMBL" id="LCDD01000009">
    <property type="protein sequence ID" value="KKS47083.1"/>
    <property type="molecule type" value="Genomic_DNA"/>
</dbReference>
<dbReference type="NCBIfam" id="TIGR01420">
    <property type="entry name" value="pilT_fam"/>
    <property type="match status" value="1"/>
</dbReference>
<feature type="domain" description="Bacterial type II secretion system protein E" evidence="2">
    <location>
        <begin position="4"/>
        <end position="287"/>
    </location>
</feature>
<gene>
    <name evidence="3" type="ORF">UV09_C0009G0022</name>
</gene>
<dbReference type="AlphaFoldDB" id="A0A0G1CBQ3"/>
<accession>A0A0G1CBQ3</accession>
<dbReference type="InterPro" id="IPR006321">
    <property type="entry name" value="PilT/PilU"/>
</dbReference>
<dbReference type="InterPro" id="IPR050921">
    <property type="entry name" value="T4SS_GSP_E_ATPase"/>
</dbReference>
<proteinExistence type="inferred from homology"/>
<evidence type="ECO:0000259" key="2">
    <source>
        <dbReference type="Pfam" id="PF00437"/>
    </source>
</evidence>
<dbReference type="Gene3D" id="3.30.450.90">
    <property type="match status" value="1"/>
</dbReference>
<dbReference type="Proteomes" id="UP000034320">
    <property type="component" value="Unassembled WGS sequence"/>
</dbReference>
<evidence type="ECO:0000313" key="3">
    <source>
        <dbReference type="EMBL" id="KKS47083.1"/>
    </source>
</evidence>
<dbReference type="InterPro" id="IPR027417">
    <property type="entry name" value="P-loop_NTPase"/>
</dbReference>
<dbReference type="CDD" id="cd01131">
    <property type="entry name" value="PilT"/>
    <property type="match status" value="1"/>
</dbReference>
<dbReference type="GO" id="GO:0016887">
    <property type="term" value="F:ATP hydrolysis activity"/>
    <property type="evidence" value="ECO:0007669"/>
    <property type="project" value="InterPro"/>
</dbReference>